<keyword evidence="4 6" id="KW-1133">Transmembrane helix</keyword>
<dbReference type="AlphaFoldDB" id="A0A3D8J8M3"/>
<evidence type="ECO:0000256" key="1">
    <source>
        <dbReference type="ARBA" id="ARBA00004651"/>
    </source>
</evidence>
<dbReference type="PANTHER" id="PTHR47755">
    <property type="entry name" value="CELL DIVISION PROTEIN FTSX"/>
    <property type="match status" value="1"/>
</dbReference>
<feature type="transmembrane region" description="Helical" evidence="6">
    <location>
        <begin position="244"/>
        <end position="264"/>
    </location>
</feature>
<evidence type="ECO:0000313" key="9">
    <source>
        <dbReference type="Proteomes" id="UP000256695"/>
    </source>
</evidence>
<keyword evidence="5 6" id="KW-0472">Membrane</keyword>
<keyword evidence="8" id="KW-0132">Cell division</keyword>
<dbReference type="RefSeq" id="WP_115579127.1">
    <property type="nucleotide sequence ID" value="NZ_NXLX01000010.1"/>
</dbReference>
<keyword evidence="8" id="KW-0131">Cell cycle</keyword>
<feature type="transmembrane region" description="Helical" evidence="6">
    <location>
        <begin position="149"/>
        <end position="168"/>
    </location>
</feature>
<sequence length="269" mass="31455">MNTLKRHLTLIIPLLALLFSLQSILFINRAINIKEDKLLQNYFILVASKKSLNLEEIKNYINEAKSLTIIDPSYLLQKFQDFNDEENLKIIQKDLPFFYSIKLLQYPSQKELDAIENNLKNLDFISHIETFAKTHNQVYRLLFFTKSNIMIFASLLGIFSFLLMMRQIQVWRFEHQKRMQIMDLLGASSWLKNKILFKLAFFDSIIASCIITLGSFYCSQMPQTKTIFEDLGIPDNIFRFSQDFLALAGFAICISLFCVFVVIISRRKA</sequence>
<feature type="transmembrane region" description="Helical" evidence="6">
    <location>
        <begin position="195"/>
        <end position="217"/>
    </location>
</feature>
<feature type="domain" description="ABC3 transporter permease C-terminal" evidence="7">
    <location>
        <begin position="150"/>
        <end position="268"/>
    </location>
</feature>
<protein>
    <submittedName>
        <fullName evidence="8">Cell division protein FtsX</fullName>
    </submittedName>
</protein>
<keyword evidence="3 6" id="KW-0812">Transmembrane</keyword>
<dbReference type="Pfam" id="PF02687">
    <property type="entry name" value="FtsX"/>
    <property type="match status" value="1"/>
</dbReference>
<evidence type="ECO:0000256" key="5">
    <source>
        <dbReference type="ARBA" id="ARBA00023136"/>
    </source>
</evidence>
<dbReference type="GO" id="GO:0032153">
    <property type="term" value="C:cell division site"/>
    <property type="evidence" value="ECO:0007669"/>
    <property type="project" value="TreeGrafter"/>
</dbReference>
<keyword evidence="2" id="KW-1003">Cell membrane</keyword>
<dbReference type="InterPro" id="IPR004513">
    <property type="entry name" value="FtsX"/>
</dbReference>
<dbReference type="Proteomes" id="UP000256695">
    <property type="component" value="Unassembled WGS sequence"/>
</dbReference>
<proteinExistence type="predicted"/>
<reference evidence="8 9" key="1">
    <citation type="submission" date="2018-04" db="EMBL/GenBank/DDBJ databases">
        <title>Novel Campyloabacter and Helicobacter Species and Strains.</title>
        <authorList>
            <person name="Mannion A.J."/>
            <person name="Shen Z."/>
            <person name="Fox J.G."/>
        </authorList>
    </citation>
    <scope>NUCLEOTIDE SEQUENCE [LARGE SCALE GENOMIC DNA]</scope>
    <source>
        <strain evidence="8 9">MIT 04-9362</strain>
    </source>
</reference>
<evidence type="ECO:0000256" key="2">
    <source>
        <dbReference type="ARBA" id="ARBA00022475"/>
    </source>
</evidence>
<dbReference type="GO" id="GO:0005886">
    <property type="term" value="C:plasma membrane"/>
    <property type="evidence" value="ECO:0007669"/>
    <property type="project" value="UniProtKB-SubCell"/>
</dbReference>
<evidence type="ECO:0000256" key="4">
    <source>
        <dbReference type="ARBA" id="ARBA00022989"/>
    </source>
</evidence>
<keyword evidence="9" id="KW-1185">Reference proteome</keyword>
<name>A0A3D8J8M3_9HELI</name>
<evidence type="ECO:0000259" key="7">
    <source>
        <dbReference type="Pfam" id="PF02687"/>
    </source>
</evidence>
<dbReference type="EMBL" id="NXLX01000010">
    <property type="protein sequence ID" value="RDU73535.1"/>
    <property type="molecule type" value="Genomic_DNA"/>
</dbReference>
<dbReference type="OrthoDB" id="5348519at2"/>
<comment type="subcellular location">
    <subcellularLocation>
        <location evidence="1">Cell membrane</location>
        <topology evidence="1">Multi-pass membrane protein</topology>
    </subcellularLocation>
</comment>
<evidence type="ECO:0000313" key="8">
    <source>
        <dbReference type="EMBL" id="RDU73535.1"/>
    </source>
</evidence>
<organism evidence="8 9">
    <name type="scientific">Helicobacter anseris</name>
    <dbReference type="NCBI Taxonomy" id="375926"/>
    <lineage>
        <taxon>Bacteria</taxon>
        <taxon>Pseudomonadati</taxon>
        <taxon>Campylobacterota</taxon>
        <taxon>Epsilonproteobacteria</taxon>
        <taxon>Campylobacterales</taxon>
        <taxon>Helicobacteraceae</taxon>
        <taxon>Helicobacter</taxon>
    </lineage>
</organism>
<dbReference type="GO" id="GO:0051301">
    <property type="term" value="P:cell division"/>
    <property type="evidence" value="ECO:0007669"/>
    <property type="project" value="UniProtKB-KW"/>
</dbReference>
<dbReference type="InterPro" id="IPR003838">
    <property type="entry name" value="ABC3_permease_C"/>
</dbReference>
<dbReference type="PANTHER" id="PTHR47755:SF1">
    <property type="entry name" value="CELL DIVISION PROTEIN FTSX"/>
    <property type="match status" value="1"/>
</dbReference>
<accession>A0A3D8J8M3</accession>
<gene>
    <name evidence="8" type="ORF">CQA57_04970</name>
</gene>
<evidence type="ECO:0000256" key="6">
    <source>
        <dbReference type="SAM" id="Phobius"/>
    </source>
</evidence>
<comment type="caution">
    <text evidence="8">The sequence shown here is derived from an EMBL/GenBank/DDBJ whole genome shotgun (WGS) entry which is preliminary data.</text>
</comment>
<evidence type="ECO:0000256" key="3">
    <source>
        <dbReference type="ARBA" id="ARBA00022692"/>
    </source>
</evidence>